<dbReference type="GO" id="GO:0004553">
    <property type="term" value="F:hydrolase activity, hydrolyzing O-glycosyl compounds"/>
    <property type="evidence" value="ECO:0007669"/>
    <property type="project" value="InterPro"/>
</dbReference>
<sequence>MIPTNSLPLSLLLLLSPLAHSQSPPAPFTRTLFLDNFTTYPPTLQQPTTSKWSFSLGTSYPGGPPRWGTNEIQSYTSSPSNINVTSPRNTLTITPLKLPSGQWTSSRLECLPVHDFSCAPGAKIRVEASLRFGSSPAAQQKGIWPSFWLLGADFRGNYRNWPAVGEVDIAESISGQPTLWQVLHCGTAPGGACNEYEGVWNTVSGFTRRQNEFHTVAVEIDRTNSGGDWRGERLSWWVDGRKTFEVDGGRVRDERAWTAVTRGSKFVILNVAVGGDFPDNVANEGGGKTPTTETKGGEGAEMEVRYVAVYST</sequence>
<dbReference type="SUPFAM" id="SSF49899">
    <property type="entry name" value="Concanavalin A-like lectins/glucanases"/>
    <property type="match status" value="1"/>
</dbReference>
<feature type="signal peptide" evidence="1">
    <location>
        <begin position="1"/>
        <end position="21"/>
    </location>
</feature>
<comment type="caution">
    <text evidence="3">The sequence shown here is derived from an EMBL/GenBank/DDBJ whole genome shotgun (WGS) entry which is preliminary data.</text>
</comment>
<reference evidence="3" key="1">
    <citation type="journal article" date="2023" name="Mol. Phylogenet. Evol.">
        <title>Genome-scale phylogeny and comparative genomics of the fungal order Sordariales.</title>
        <authorList>
            <person name="Hensen N."/>
            <person name="Bonometti L."/>
            <person name="Westerberg I."/>
            <person name="Brannstrom I.O."/>
            <person name="Guillou S."/>
            <person name="Cros-Aarteil S."/>
            <person name="Calhoun S."/>
            <person name="Haridas S."/>
            <person name="Kuo A."/>
            <person name="Mondo S."/>
            <person name="Pangilinan J."/>
            <person name="Riley R."/>
            <person name="LaButti K."/>
            <person name="Andreopoulos B."/>
            <person name="Lipzen A."/>
            <person name="Chen C."/>
            <person name="Yan M."/>
            <person name="Daum C."/>
            <person name="Ng V."/>
            <person name="Clum A."/>
            <person name="Steindorff A."/>
            <person name="Ohm R.A."/>
            <person name="Martin F."/>
            <person name="Silar P."/>
            <person name="Natvig D.O."/>
            <person name="Lalanne C."/>
            <person name="Gautier V."/>
            <person name="Ament-Velasquez S.L."/>
            <person name="Kruys A."/>
            <person name="Hutchinson M.I."/>
            <person name="Powell A.J."/>
            <person name="Barry K."/>
            <person name="Miller A.N."/>
            <person name="Grigoriev I.V."/>
            <person name="Debuchy R."/>
            <person name="Gladieux P."/>
            <person name="Hiltunen Thoren M."/>
            <person name="Johannesson H."/>
        </authorList>
    </citation>
    <scope>NUCLEOTIDE SEQUENCE</scope>
    <source>
        <strain evidence="3">CBS 315.58</strain>
    </source>
</reference>
<dbReference type="Gene3D" id="2.60.120.200">
    <property type="match status" value="1"/>
</dbReference>
<organism evidence="3 4">
    <name type="scientific">Triangularia verruculosa</name>
    <dbReference type="NCBI Taxonomy" id="2587418"/>
    <lineage>
        <taxon>Eukaryota</taxon>
        <taxon>Fungi</taxon>
        <taxon>Dikarya</taxon>
        <taxon>Ascomycota</taxon>
        <taxon>Pezizomycotina</taxon>
        <taxon>Sordariomycetes</taxon>
        <taxon>Sordariomycetidae</taxon>
        <taxon>Sordariales</taxon>
        <taxon>Podosporaceae</taxon>
        <taxon>Triangularia</taxon>
    </lineage>
</organism>
<evidence type="ECO:0000313" key="3">
    <source>
        <dbReference type="EMBL" id="KAK4197169.1"/>
    </source>
</evidence>
<dbReference type="EMBL" id="MU863969">
    <property type="protein sequence ID" value="KAK4197169.1"/>
    <property type="molecule type" value="Genomic_DNA"/>
</dbReference>
<protein>
    <submittedName>
        <fullName evidence="3">Glucan endo-1,3-beta-glucosidase A1-like protein</fullName>
    </submittedName>
</protein>
<dbReference type="InterPro" id="IPR050546">
    <property type="entry name" value="Glycosyl_Hydrlase_16"/>
</dbReference>
<dbReference type="PROSITE" id="PS51762">
    <property type="entry name" value="GH16_2"/>
    <property type="match status" value="1"/>
</dbReference>
<dbReference type="PANTHER" id="PTHR10963">
    <property type="entry name" value="GLYCOSYL HYDROLASE-RELATED"/>
    <property type="match status" value="1"/>
</dbReference>
<evidence type="ECO:0000256" key="1">
    <source>
        <dbReference type="SAM" id="SignalP"/>
    </source>
</evidence>
<dbReference type="InterPro" id="IPR013320">
    <property type="entry name" value="ConA-like_dom_sf"/>
</dbReference>
<name>A0AAN7AS67_9PEZI</name>
<proteinExistence type="predicted"/>
<feature type="domain" description="GH16" evidence="2">
    <location>
        <begin position="19"/>
        <end position="312"/>
    </location>
</feature>
<dbReference type="Proteomes" id="UP001303160">
    <property type="component" value="Unassembled WGS sequence"/>
</dbReference>
<gene>
    <name evidence="3" type="ORF">QBC40DRAFT_181699</name>
</gene>
<feature type="chain" id="PRO_5042890835" evidence="1">
    <location>
        <begin position="22"/>
        <end position="312"/>
    </location>
</feature>
<dbReference type="InterPro" id="IPR000757">
    <property type="entry name" value="Beta-glucanase-like"/>
</dbReference>
<dbReference type="GO" id="GO:0005975">
    <property type="term" value="P:carbohydrate metabolic process"/>
    <property type="evidence" value="ECO:0007669"/>
    <property type="project" value="InterPro"/>
</dbReference>
<evidence type="ECO:0000259" key="2">
    <source>
        <dbReference type="PROSITE" id="PS51762"/>
    </source>
</evidence>
<reference evidence="3" key="2">
    <citation type="submission" date="2023-05" db="EMBL/GenBank/DDBJ databases">
        <authorList>
            <consortium name="Lawrence Berkeley National Laboratory"/>
            <person name="Steindorff A."/>
            <person name="Hensen N."/>
            <person name="Bonometti L."/>
            <person name="Westerberg I."/>
            <person name="Brannstrom I.O."/>
            <person name="Guillou S."/>
            <person name="Cros-Aarteil S."/>
            <person name="Calhoun S."/>
            <person name="Haridas S."/>
            <person name="Kuo A."/>
            <person name="Mondo S."/>
            <person name="Pangilinan J."/>
            <person name="Riley R."/>
            <person name="Labutti K."/>
            <person name="Andreopoulos B."/>
            <person name="Lipzen A."/>
            <person name="Chen C."/>
            <person name="Yanf M."/>
            <person name="Daum C."/>
            <person name="Ng V."/>
            <person name="Clum A."/>
            <person name="Ohm R."/>
            <person name="Martin F."/>
            <person name="Silar P."/>
            <person name="Natvig D."/>
            <person name="Lalanne C."/>
            <person name="Gautier V."/>
            <person name="Ament-Velasquez S.L."/>
            <person name="Kruys A."/>
            <person name="Hutchinson M.I."/>
            <person name="Powell A.J."/>
            <person name="Barry K."/>
            <person name="Miller A.N."/>
            <person name="Grigoriev I.V."/>
            <person name="Debuchy R."/>
            <person name="Gladieux P."/>
            <person name="Thoren M.H."/>
            <person name="Johannesson H."/>
        </authorList>
    </citation>
    <scope>NUCLEOTIDE SEQUENCE</scope>
    <source>
        <strain evidence="3">CBS 315.58</strain>
    </source>
</reference>
<keyword evidence="4" id="KW-1185">Reference proteome</keyword>
<dbReference type="AlphaFoldDB" id="A0AAN7AS67"/>
<keyword evidence="1" id="KW-0732">Signal</keyword>
<dbReference type="PANTHER" id="PTHR10963:SF60">
    <property type="entry name" value="GRAM-NEGATIVE BACTERIA-BINDING PROTEIN 1-RELATED"/>
    <property type="match status" value="1"/>
</dbReference>
<evidence type="ECO:0000313" key="4">
    <source>
        <dbReference type="Proteomes" id="UP001303160"/>
    </source>
</evidence>
<accession>A0AAN7AS67</accession>